<dbReference type="OrthoDB" id="6240756at2759"/>
<feature type="transmembrane region" description="Helical" evidence="2">
    <location>
        <begin position="164"/>
        <end position="184"/>
    </location>
</feature>
<evidence type="ECO:0000256" key="1">
    <source>
        <dbReference type="SAM" id="MobiDB-lite"/>
    </source>
</evidence>
<dbReference type="PRINTS" id="PR01345">
    <property type="entry name" value="CERVTRCPTASE"/>
</dbReference>
<reference evidence="4 5" key="1">
    <citation type="submission" date="2013-11" db="EMBL/GenBank/DDBJ databases">
        <title>Opisthorchis viverrini - life in the bile duct.</title>
        <authorList>
            <person name="Young N.D."/>
            <person name="Nagarajan N."/>
            <person name="Lin S.J."/>
            <person name="Korhonen P.K."/>
            <person name="Jex A.R."/>
            <person name="Hall R.S."/>
            <person name="Safavi-Hemami H."/>
            <person name="Kaewkong W."/>
            <person name="Bertrand D."/>
            <person name="Gao S."/>
            <person name="Seet Q."/>
            <person name="Wongkham S."/>
            <person name="Teh B.T."/>
            <person name="Wongkham C."/>
            <person name="Intapan P.M."/>
            <person name="Maleewong W."/>
            <person name="Yang X."/>
            <person name="Hu M."/>
            <person name="Wang Z."/>
            <person name="Hofmann A."/>
            <person name="Sternberg P.W."/>
            <person name="Tan P."/>
            <person name="Wang J."/>
            <person name="Gasser R.B."/>
        </authorList>
    </citation>
    <scope>NUCLEOTIDE SEQUENCE [LARGE SCALE GENOMIC DNA]</scope>
</reference>
<keyword evidence="2" id="KW-0812">Transmembrane</keyword>
<dbReference type="AlphaFoldDB" id="A0A074ZZN5"/>
<feature type="chain" id="PRO_5001704428" evidence="3">
    <location>
        <begin position="19"/>
        <end position="727"/>
    </location>
</feature>
<feature type="signal peptide" evidence="3">
    <location>
        <begin position="1"/>
        <end position="18"/>
    </location>
</feature>
<keyword evidence="2" id="KW-0472">Membrane</keyword>
<dbReference type="GeneID" id="20318708"/>
<keyword evidence="2" id="KW-1133">Transmembrane helix</keyword>
<dbReference type="CTD" id="20318708"/>
<dbReference type="EMBL" id="KL596693">
    <property type="protein sequence ID" value="KER28740.1"/>
    <property type="molecule type" value="Genomic_DNA"/>
</dbReference>
<dbReference type="RefSeq" id="XP_009167545.1">
    <property type="nucleotide sequence ID" value="XM_009169281.1"/>
</dbReference>
<dbReference type="KEGG" id="ovi:T265_04526"/>
<protein>
    <submittedName>
        <fullName evidence="4">Uncharacterized protein</fullName>
    </submittedName>
</protein>
<feature type="transmembrane region" description="Helical" evidence="2">
    <location>
        <begin position="263"/>
        <end position="287"/>
    </location>
</feature>
<proteinExistence type="predicted"/>
<organism evidence="4 5">
    <name type="scientific">Opisthorchis viverrini</name>
    <name type="common">Southeast Asian liver fluke</name>
    <dbReference type="NCBI Taxonomy" id="6198"/>
    <lineage>
        <taxon>Eukaryota</taxon>
        <taxon>Metazoa</taxon>
        <taxon>Spiralia</taxon>
        <taxon>Lophotrochozoa</taxon>
        <taxon>Platyhelminthes</taxon>
        <taxon>Trematoda</taxon>
        <taxon>Digenea</taxon>
        <taxon>Opisthorchiida</taxon>
        <taxon>Opisthorchiata</taxon>
        <taxon>Opisthorchiidae</taxon>
        <taxon>Opisthorchis</taxon>
    </lineage>
</organism>
<feature type="compositionally biased region" description="Low complexity" evidence="1">
    <location>
        <begin position="351"/>
        <end position="361"/>
    </location>
</feature>
<evidence type="ECO:0000256" key="3">
    <source>
        <dbReference type="SAM" id="SignalP"/>
    </source>
</evidence>
<dbReference type="STRING" id="6198.A0A074ZZN5"/>
<evidence type="ECO:0000313" key="4">
    <source>
        <dbReference type="EMBL" id="KER28740.1"/>
    </source>
</evidence>
<dbReference type="Proteomes" id="UP000054324">
    <property type="component" value="Unassembled WGS sequence"/>
</dbReference>
<accession>A0A074ZZN5</accession>
<name>A0A074ZZN5_OPIVI</name>
<keyword evidence="5" id="KW-1185">Reference proteome</keyword>
<feature type="region of interest" description="Disordered" evidence="1">
    <location>
        <begin position="342"/>
        <end position="361"/>
    </location>
</feature>
<dbReference type="PANTHER" id="PTHR33332">
    <property type="entry name" value="REVERSE TRANSCRIPTASE DOMAIN-CONTAINING PROTEIN"/>
    <property type="match status" value="1"/>
</dbReference>
<evidence type="ECO:0000313" key="5">
    <source>
        <dbReference type="Proteomes" id="UP000054324"/>
    </source>
</evidence>
<keyword evidence="3" id="KW-0732">Signal</keyword>
<gene>
    <name evidence="4" type="ORF">T265_04526</name>
</gene>
<sequence length="727" mass="81389">MEWFIVSLFVFLVSVGKGTDGMTFSVQLSPALSQRHNGQLLAYFTFTSGASNSLSFKVLQGHSDPSARLYLFAVGTQHMLRSDTEVGCVNFYQMSIFNVSLAQGQGQFTVGSFSGHFPTFLVYADSCTCKSVSCSLSRENLNAIITILNPNQEPLSGSLVGLRIHLFGLLVFYALAVACAFYFVRLAMCCAASCEALMESGQRLVNHGRTVSVTAGCELKNIERTGQICCAPCCGGVMDNTGAITSNGARSSVSRADGAERRLYLLTTLLCIQFASVLFCWMELSRLAQSGSHGLKPIHPVSGADGLYSQIAELLALLNQFAMLRLLIIHASELTGSSVRGHRPHQELRQPCCPTTPSNSPPTNRRLALSLSIFRFGRLLSWNRLIHSILLIQVFWYILKEIAYQDPLYTGPSQWPMEEHQGFWAGLGVPVPRYLPQLSSGMDITGSNQQPSIVHTYLGTITLDSSFAPLLTITRTAIGLTLSMRLLRLSRHQRSEQTRKVNSNCGWLGCAWFLTHPTLLLLGALFADHVRYKHDLERLVAWSSERRLSINPAKSEYICLGKPISDRVYHLDGQKLKSVSSIRDLGIEIRYDLKSKDHTSAVYEKSLRILWALKRSFSMWTEKLVLKLYPTMIRPILEYGAPAFSPLTKAEARNLERVQHLVTKMVPNVRSLSYSERCSKPKLLTLEYRRLRIDLIYVFRVLCLNHFPQLMFLFDIPTNQHHPRTSI</sequence>
<evidence type="ECO:0000256" key="2">
    <source>
        <dbReference type="SAM" id="Phobius"/>
    </source>
</evidence>